<evidence type="ECO:0000256" key="12">
    <source>
        <dbReference type="SAM" id="MobiDB-lite"/>
    </source>
</evidence>
<feature type="disulfide bond" evidence="11">
    <location>
        <begin position="911"/>
        <end position="926"/>
    </location>
</feature>
<dbReference type="InterPro" id="IPR002172">
    <property type="entry name" value="LDrepeatLR_classA_rpt"/>
</dbReference>
<evidence type="ECO:0000259" key="16">
    <source>
        <dbReference type="PROSITE" id="PS50240"/>
    </source>
</evidence>
<keyword evidence="17" id="KW-1185">Reference proteome</keyword>
<dbReference type="InterPro" id="IPR043504">
    <property type="entry name" value="Peptidase_S1_PA_chymotrypsin"/>
</dbReference>
<evidence type="ECO:0000256" key="3">
    <source>
        <dbReference type="ARBA" id="ARBA00022670"/>
    </source>
</evidence>
<dbReference type="Gene3D" id="2.60.120.290">
    <property type="entry name" value="Spermadhesin, CUB domain"/>
    <property type="match status" value="1"/>
</dbReference>
<dbReference type="PROSITE" id="PS50024">
    <property type="entry name" value="SEA"/>
    <property type="match status" value="1"/>
</dbReference>
<dbReference type="InterPro" id="IPR036790">
    <property type="entry name" value="Frizzled_dom_sf"/>
</dbReference>
<name>A0A8B7YAM3_ACAPL</name>
<dbReference type="AlphaFoldDB" id="A0A8B7YAM3"/>
<dbReference type="GeneID" id="110978241"/>
<evidence type="ECO:0000256" key="9">
    <source>
        <dbReference type="ARBA" id="ARBA00023136"/>
    </source>
</evidence>
<dbReference type="InterPro" id="IPR001314">
    <property type="entry name" value="Peptidase_S1A"/>
</dbReference>
<dbReference type="CDD" id="cd00112">
    <property type="entry name" value="LDLa"/>
    <property type="match status" value="1"/>
</dbReference>
<keyword evidence="9 13" id="KW-0472">Membrane</keyword>
<dbReference type="InterPro" id="IPR020067">
    <property type="entry name" value="Frizzled_dom"/>
</dbReference>
<evidence type="ECO:0000313" key="18">
    <source>
        <dbReference type="RefSeq" id="XP_022088751.1"/>
    </source>
</evidence>
<keyword evidence="10 11" id="KW-1015">Disulfide bond</keyword>
<dbReference type="Proteomes" id="UP000694845">
    <property type="component" value="Unplaced"/>
</dbReference>
<accession>A0A8B7YAM3</accession>
<dbReference type="PROSITE" id="PS50068">
    <property type="entry name" value="LDLRA_2"/>
    <property type="match status" value="1"/>
</dbReference>
<dbReference type="SUPFAM" id="SSF57424">
    <property type="entry name" value="LDL receptor-like module"/>
    <property type="match status" value="1"/>
</dbReference>
<evidence type="ECO:0000256" key="10">
    <source>
        <dbReference type="ARBA" id="ARBA00023157"/>
    </source>
</evidence>
<keyword evidence="8 13" id="KW-1133">Transmembrane helix</keyword>
<dbReference type="InterPro" id="IPR018114">
    <property type="entry name" value="TRYPSIN_HIS"/>
</dbReference>
<dbReference type="PROSITE" id="PS50240">
    <property type="entry name" value="TRYPSIN_DOM"/>
    <property type="match status" value="1"/>
</dbReference>
<dbReference type="PROSITE" id="PS00134">
    <property type="entry name" value="TRYPSIN_HIS"/>
    <property type="match status" value="1"/>
</dbReference>
<dbReference type="InterPro" id="IPR036364">
    <property type="entry name" value="SEA_dom_sf"/>
</dbReference>
<dbReference type="InterPro" id="IPR000082">
    <property type="entry name" value="SEA_dom"/>
</dbReference>
<feature type="domain" description="SEA" evidence="14">
    <location>
        <begin position="213"/>
        <end position="345"/>
    </location>
</feature>
<dbReference type="GO" id="GO:0005886">
    <property type="term" value="C:plasma membrane"/>
    <property type="evidence" value="ECO:0007669"/>
    <property type="project" value="UniProtKB-SubCell"/>
</dbReference>
<feature type="compositionally biased region" description="Basic and acidic residues" evidence="12">
    <location>
        <begin position="111"/>
        <end position="120"/>
    </location>
</feature>
<feature type="transmembrane region" description="Helical" evidence="13">
    <location>
        <begin position="180"/>
        <end position="203"/>
    </location>
</feature>
<dbReference type="KEGG" id="aplc:110978241"/>
<dbReference type="CDD" id="cd07066">
    <property type="entry name" value="CRD_FZ"/>
    <property type="match status" value="1"/>
</dbReference>
<organism evidence="17 18">
    <name type="scientific">Acanthaster planci</name>
    <name type="common">Crown-of-thorns starfish</name>
    <dbReference type="NCBI Taxonomy" id="133434"/>
    <lineage>
        <taxon>Eukaryota</taxon>
        <taxon>Metazoa</taxon>
        <taxon>Echinodermata</taxon>
        <taxon>Eleutherozoa</taxon>
        <taxon>Asterozoa</taxon>
        <taxon>Asteroidea</taxon>
        <taxon>Valvatacea</taxon>
        <taxon>Valvatida</taxon>
        <taxon>Acanthasteridae</taxon>
        <taxon>Acanthaster</taxon>
    </lineage>
</organism>
<evidence type="ECO:0000256" key="6">
    <source>
        <dbReference type="ARBA" id="ARBA00022825"/>
    </source>
</evidence>
<dbReference type="Gene3D" id="4.10.400.10">
    <property type="entry name" value="Low-density Lipoprotein Receptor"/>
    <property type="match status" value="1"/>
</dbReference>
<dbReference type="InterPro" id="IPR001254">
    <property type="entry name" value="Trypsin_dom"/>
</dbReference>
<dbReference type="Pfam" id="PF01390">
    <property type="entry name" value="SEA"/>
    <property type="match status" value="1"/>
</dbReference>
<dbReference type="GO" id="GO:0006508">
    <property type="term" value="P:proteolysis"/>
    <property type="evidence" value="ECO:0007669"/>
    <property type="project" value="UniProtKB-KW"/>
</dbReference>
<evidence type="ECO:0000313" key="17">
    <source>
        <dbReference type="Proteomes" id="UP000694845"/>
    </source>
</evidence>
<dbReference type="CDD" id="cd00190">
    <property type="entry name" value="Tryp_SPc"/>
    <property type="match status" value="1"/>
</dbReference>
<dbReference type="GO" id="GO:0004252">
    <property type="term" value="F:serine-type endopeptidase activity"/>
    <property type="evidence" value="ECO:0007669"/>
    <property type="project" value="InterPro"/>
</dbReference>
<dbReference type="SMART" id="SM00192">
    <property type="entry name" value="LDLa"/>
    <property type="match status" value="1"/>
</dbReference>
<feature type="domain" description="FZ" evidence="15">
    <location>
        <begin position="634"/>
        <end position="759"/>
    </location>
</feature>
<dbReference type="PRINTS" id="PR00722">
    <property type="entry name" value="CHYMOTRYPSIN"/>
</dbReference>
<gene>
    <name evidence="18" type="primary">LOC110978241</name>
</gene>
<evidence type="ECO:0000256" key="5">
    <source>
        <dbReference type="ARBA" id="ARBA00022801"/>
    </source>
</evidence>
<dbReference type="PROSITE" id="PS50038">
    <property type="entry name" value="FZ"/>
    <property type="match status" value="1"/>
</dbReference>
<evidence type="ECO:0000256" key="8">
    <source>
        <dbReference type="ARBA" id="ARBA00022989"/>
    </source>
</evidence>
<dbReference type="SUPFAM" id="SSF63501">
    <property type="entry name" value="Frizzled cysteine-rich domain"/>
    <property type="match status" value="1"/>
</dbReference>
<dbReference type="Gene3D" id="1.10.2000.10">
    <property type="entry name" value="Frizzled cysteine-rich domain"/>
    <property type="match status" value="1"/>
</dbReference>
<proteinExistence type="predicted"/>
<keyword evidence="7" id="KW-0735">Signal-anchor</keyword>
<dbReference type="SUPFAM" id="SSF82671">
    <property type="entry name" value="SEA domain"/>
    <property type="match status" value="1"/>
</dbReference>
<dbReference type="Pfam" id="PF00089">
    <property type="entry name" value="Trypsin"/>
    <property type="match status" value="1"/>
</dbReference>
<dbReference type="FunFam" id="2.40.10.10:FF:000003">
    <property type="entry name" value="Transmembrane serine protease 3"/>
    <property type="match status" value="1"/>
</dbReference>
<evidence type="ECO:0000256" key="2">
    <source>
        <dbReference type="ARBA" id="ARBA00004606"/>
    </source>
</evidence>
<dbReference type="SUPFAM" id="SSF50494">
    <property type="entry name" value="Trypsin-like serine proteases"/>
    <property type="match status" value="1"/>
</dbReference>
<evidence type="ECO:0000256" key="7">
    <source>
        <dbReference type="ARBA" id="ARBA00022968"/>
    </source>
</evidence>
<dbReference type="PANTHER" id="PTHR24252:SF7">
    <property type="entry name" value="HYALIN"/>
    <property type="match status" value="1"/>
</dbReference>
<dbReference type="InterPro" id="IPR009003">
    <property type="entry name" value="Peptidase_S1_PA"/>
</dbReference>
<comment type="subcellular location">
    <subcellularLocation>
        <location evidence="1">Cell membrane</location>
        <topology evidence="1">Single-pass membrane protein</topology>
    </subcellularLocation>
    <subcellularLocation>
        <location evidence="2">Membrane</location>
        <topology evidence="2">Single-pass type II membrane protein</topology>
    </subcellularLocation>
</comment>
<keyword evidence="3" id="KW-0645">Protease</keyword>
<evidence type="ECO:0000256" key="4">
    <source>
        <dbReference type="ARBA" id="ARBA00022692"/>
    </source>
</evidence>
<evidence type="ECO:0000256" key="13">
    <source>
        <dbReference type="SAM" id="Phobius"/>
    </source>
</evidence>
<protein>
    <submittedName>
        <fullName evidence="18">Uncharacterized protein LOC110978241</fullName>
    </submittedName>
</protein>
<comment type="caution">
    <text evidence="11">Lacks conserved residue(s) required for the propagation of feature annotation.</text>
</comment>
<feature type="domain" description="Peptidase S1" evidence="16">
    <location>
        <begin position="389"/>
        <end position="632"/>
    </location>
</feature>
<evidence type="ECO:0000256" key="1">
    <source>
        <dbReference type="ARBA" id="ARBA00004162"/>
    </source>
</evidence>
<evidence type="ECO:0000256" key="11">
    <source>
        <dbReference type="PROSITE-ProRule" id="PRU00124"/>
    </source>
</evidence>
<dbReference type="SUPFAM" id="SSF49854">
    <property type="entry name" value="Spermadhesin, CUB domain"/>
    <property type="match status" value="1"/>
</dbReference>
<dbReference type="OMA" id="CFPSWWR"/>
<dbReference type="RefSeq" id="XP_022088751.1">
    <property type="nucleotide sequence ID" value="XM_022233059.1"/>
</dbReference>
<keyword evidence="5" id="KW-0378">Hydrolase</keyword>
<feature type="region of interest" description="Disordered" evidence="12">
    <location>
        <begin position="83"/>
        <end position="121"/>
    </location>
</feature>
<evidence type="ECO:0000259" key="15">
    <source>
        <dbReference type="PROSITE" id="PS50038"/>
    </source>
</evidence>
<evidence type="ECO:0000259" key="14">
    <source>
        <dbReference type="PROSITE" id="PS50024"/>
    </source>
</evidence>
<dbReference type="InterPro" id="IPR035914">
    <property type="entry name" value="Sperma_CUB_dom_sf"/>
</dbReference>
<dbReference type="Gene3D" id="3.30.70.960">
    <property type="entry name" value="SEA domain"/>
    <property type="match status" value="1"/>
</dbReference>
<keyword evidence="6" id="KW-0720">Serine protease</keyword>
<dbReference type="OrthoDB" id="9448935at2759"/>
<dbReference type="PANTHER" id="PTHR24252">
    <property type="entry name" value="ACROSIN-RELATED"/>
    <property type="match status" value="1"/>
</dbReference>
<dbReference type="InterPro" id="IPR036055">
    <property type="entry name" value="LDL_receptor-like_sf"/>
</dbReference>
<sequence>MASTEECVDLQGSEDVEGSVDRCGTGTIQHSASNLATKQLLEDRAAQYCSCDVVGKGSFPGGRGGRDMARDTRGRMEQEKLLMQSESREVEDGTSTCRGRMGSGQVEEREDSSTESRETVNETQPYHVHIVKHCPNGDPALTFVPEPEANSKGHFIRLPVIVSKYWGPDQYQADNPGRCLVKAIVALGTLLLVAVICFLAGYFTVKFPNEESTISSWKGPVRVKVETSLRQHYVTAYNDRNSPQYRDFSRNFSKAVDDVFMDSSLQNEFSHCTVDRLRRGSVLVEFTIHLHGPPTSSNTELNPSGDAELTTRQAVMEVLRDAVASGQLDTLNVDGESIRVTRVLIGVSYGSISSPPTPELTSLLKREPGLVNQLGCGTRLGDTSRLSRILGGTDAMPGRWPWLGSIQYQFGDELAHRCAASLLNPEWAITAAHCVDGGVGDILVHIVFGDNDLGGSSPSRQTVHVERIMVHPGFSISWHDNDLALLKLRQRVRFDENVSPACVETEPYEVERYQECYIAGWGHTQENGNISRILQEVEIPLVGKSLCSDQFRSPTLVAHRVITDNMICAGKATGGVDSCQSDSGGPLMCLGDDGSWRIVGLTSFGYGCGRPDYSGVYTRVSRYWDYLTSVVRGEPSITCEELTDPICRSRLPYTTVFPSSQEDLSLSTILNNTSGHAQPASQMVMSSSSRELMETLLCLTLFGSCESSGELPLVPCRQFCQSAMNIHFSIVARCDKYPDGPARDTMFCRKGINADCGPTHLYPTTTNHSNIISPYYPAALFNYRTVGCTWLVTGPSCTAVIFKFTELKLLLADRGKIITIGSGNDPQNRSSGLYKFFGLSVPSPRVVHSNLAWMSFSSVSDLFDDPQEAFQFSVEVHVAEVRQQDVTDDVCLLGLGDCTENELCFPSWWRCDGITDCSGGEDEADCAASTKQVNTTETTITP</sequence>
<keyword evidence="4 13" id="KW-0812">Transmembrane</keyword>
<dbReference type="Gene3D" id="2.40.10.10">
    <property type="entry name" value="Trypsin-like serine proteases"/>
    <property type="match status" value="1"/>
</dbReference>
<dbReference type="SMART" id="SM00020">
    <property type="entry name" value="Tryp_SPc"/>
    <property type="match status" value="1"/>
</dbReference>
<reference evidence="18" key="1">
    <citation type="submission" date="2025-08" db="UniProtKB">
        <authorList>
            <consortium name="RefSeq"/>
        </authorList>
    </citation>
    <scope>IDENTIFICATION</scope>
</reference>